<dbReference type="EMBL" id="RCZP01000010">
    <property type="protein sequence ID" value="TPG56861.1"/>
    <property type="molecule type" value="Genomic_DNA"/>
</dbReference>
<dbReference type="InterPro" id="IPR010496">
    <property type="entry name" value="AL/BT2_dom"/>
</dbReference>
<sequence length="297" mass="31922">MGSCVVPQAARASRTGRASALPNGGMNRFPLFTGRPLRSRAAPPAGGMIGRKPSGLQGRRWAGVRGPVEARDRSALGSCRNRNKTWEERMMKRRAVVPLLAATAGIAAGRGAARAQSGGYTPLFNGRDLEGWDRIGDANWRVEEGAIVADRGNGFLVTRRDYRDFALRAEFFVDTATNSGIYIRCTDPATVSTATSYEVNIWDERPEARYGTGAIVDIAAVDPMPKAGGRWNLFEITAAGDAFTVVLNGQKTADAVRNARFANGRIALQHAPGVPGPGGAVNDRGVVRFRQVEIRAR</sequence>
<keyword evidence="4" id="KW-1185">Reference proteome</keyword>
<dbReference type="Gene3D" id="2.60.120.560">
    <property type="entry name" value="Exo-inulinase, domain 1"/>
    <property type="match status" value="1"/>
</dbReference>
<feature type="domain" description="3-keto-alpha-glucoside-1,2-lyase/3-keto-2-hydroxy-glucal hydratase" evidence="2">
    <location>
        <begin position="119"/>
        <end position="295"/>
    </location>
</feature>
<feature type="region of interest" description="Disordered" evidence="1">
    <location>
        <begin position="1"/>
        <end position="27"/>
    </location>
</feature>
<comment type="caution">
    <text evidence="3">The sequence shown here is derived from an EMBL/GenBank/DDBJ whole genome shotgun (WGS) entry which is preliminary data.</text>
</comment>
<proteinExistence type="predicted"/>
<reference evidence="3 4" key="1">
    <citation type="journal article" date="2019" name="Environ. Microbiol.">
        <title>Species interactions and distinct microbial communities in high Arctic permafrost affected cryosols are associated with the CH4 and CO2 gas fluxes.</title>
        <authorList>
            <person name="Altshuler I."/>
            <person name="Hamel J."/>
            <person name="Turney S."/>
            <person name="Magnuson E."/>
            <person name="Levesque R."/>
            <person name="Greer C."/>
            <person name="Whyte L.G."/>
        </authorList>
    </citation>
    <scope>NUCLEOTIDE SEQUENCE [LARGE SCALE GENOMIC DNA]</scope>
    <source>
        <strain evidence="3 4">S9.3B</strain>
    </source>
</reference>
<name>A0A502G5M8_9PROT</name>
<accession>A0A502G5M8</accession>
<evidence type="ECO:0000313" key="4">
    <source>
        <dbReference type="Proteomes" id="UP000317078"/>
    </source>
</evidence>
<dbReference type="OrthoDB" id="9798604at2"/>
<dbReference type="Proteomes" id="UP000317078">
    <property type="component" value="Unassembled WGS sequence"/>
</dbReference>
<gene>
    <name evidence="3" type="ORF">EAH89_12345</name>
</gene>
<organism evidence="3 4">
    <name type="scientific">Muricoccus nepalensis</name>
    <dbReference type="NCBI Taxonomy" id="1854500"/>
    <lineage>
        <taxon>Bacteria</taxon>
        <taxon>Pseudomonadati</taxon>
        <taxon>Pseudomonadota</taxon>
        <taxon>Alphaproteobacteria</taxon>
        <taxon>Acetobacterales</taxon>
        <taxon>Roseomonadaceae</taxon>
        <taxon>Muricoccus</taxon>
    </lineage>
</organism>
<evidence type="ECO:0000256" key="1">
    <source>
        <dbReference type="SAM" id="MobiDB-lite"/>
    </source>
</evidence>
<dbReference type="GO" id="GO:0016787">
    <property type="term" value="F:hydrolase activity"/>
    <property type="evidence" value="ECO:0007669"/>
    <property type="project" value="InterPro"/>
</dbReference>
<evidence type="ECO:0000313" key="3">
    <source>
        <dbReference type="EMBL" id="TPG56861.1"/>
    </source>
</evidence>
<feature type="compositionally biased region" description="Low complexity" evidence="1">
    <location>
        <begin position="9"/>
        <end position="20"/>
    </location>
</feature>
<dbReference type="Pfam" id="PF06439">
    <property type="entry name" value="3keto-disac_hyd"/>
    <property type="match status" value="1"/>
</dbReference>
<protein>
    <submittedName>
        <fullName evidence="3">DUF1080 domain-containing protein</fullName>
    </submittedName>
</protein>
<dbReference type="AlphaFoldDB" id="A0A502G5M8"/>
<evidence type="ECO:0000259" key="2">
    <source>
        <dbReference type="Pfam" id="PF06439"/>
    </source>
</evidence>
<feature type="region of interest" description="Disordered" evidence="1">
    <location>
        <begin position="40"/>
        <end position="60"/>
    </location>
</feature>